<proteinExistence type="predicted"/>
<sequence>MAEPPLKKVKTDNGAEGEHKDTGLSRFTKWCEDNNFQLNAKVVVTEDGSCAHYGMIANEDIPKGETLFEIPRDCLLHPETSSIKEFFSKYKEHLDSASGWVPLLVCLMYEHTNSNSRWKAYLDLFPNFSEQELPMFWDKQELSELQGTGVPEAVSRDLKNIQDEFQSVVLPCNQPTSNYSKMLLFQPSLCFAVHRDCSIKGNIVPSEYFISKMFSFTTVRDNILFNSTVAKPLFSLIL</sequence>
<dbReference type="EMBL" id="MRZV01001320">
    <property type="protein sequence ID" value="PIK38733.1"/>
    <property type="molecule type" value="Genomic_DNA"/>
</dbReference>
<comment type="caution">
    <text evidence="2">The sequence shown here is derived from an EMBL/GenBank/DDBJ whole genome shotgun (WGS) entry which is preliminary data.</text>
</comment>
<dbReference type="Proteomes" id="UP000230750">
    <property type="component" value="Unassembled WGS sequence"/>
</dbReference>
<feature type="region of interest" description="Disordered" evidence="1">
    <location>
        <begin position="1"/>
        <end position="21"/>
    </location>
</feature>
<protein>
    <submittedName>
        <fullName evidence="2">Uncharacterized protein</fullName>
    </submittedName>
</protein>
<accession>A0A2G8JSM4</accession>
<dbReference type="OrthoDB" id="341421at2759"/>
<organism evidence="2 3">
    <name type="scientific">Stichopus japonicus</name>
    <name type="common">Sea cucumber</name>
    <dbReference type="NCBI Taxonomy" id="307972"/>
    <lineage>
        <taxon>Eukaryota</taxon>
        <taxon>Metazoa</taxon>
        <taxon>Echinodermata</taxon>
        <taxon>Eleutherozoa</taxon>
        <taxon>Echinozoa</taxon>
        <taxon>Holothuroidea</taxon>
        <taxon>Aspidochirotacea</taxon>
        <taxon>Aspidochirotida</taxon>
        <taxon>Stichopodidae</taxon>
        <taxon>Apostichopus</taxon>
    </lineage>
</organism>
<gene>
    <name evidence="2" type="ORF">BSL78_24423</name>
</gene>
<dbReference type="AlphaFoldDB" id="A0A2G8JSM4"/>
<evidence type="ECO:0000313" key="2">
    <source>
        <dbReference type="EMBL" id="PIK38733.1"/>
    </source>
</evidence>
<dbReference type="GO" id="GO:0005634">
    <property type="term" value="C:nucleus"/>
    <property type="evidence" value="ECO:0007669"/>
    <property type="project" value="TreeGrafter"/>
</dbReference>
<evidence type="ECO:0000313" key="3">
    <source>
        <dbReference type="Proteomes" id="UP000230750"/>
    </source>
</evidence>
<dbReference type="InterPro" id="IPR050600">
    <property type="entry name" value="SETD3_SETD6_MTase"/>
</dbReference>
<evidence type="ECO:0000256" key="1">
    <source>
        <dbReference type="SAM" id="MobiDB-lite"/>
    </source>
</evidence>
<dbReference type="PANTHER" id="PTHR13271">
    <property type="entry name" value="UNCHARACTERIZED PUTATIVE METHYLTRANSFERASE"/>
    <property type="match status" value="1"/>
</dbReference>
<dbReference type="InterPro" id="IPR046341">
    <property type="entry name" value="SET_dom_sf"/>
</dbReference>
<reference evidence="2 3" key="1">
    <citation type="journal article" date="2017" name="PLoS Biol.">
        <title>The sea cucumber genome provides insights into morphological evolution and visceral regeneration.</title>
        <authorList>
            <person name="Zhang X."/>
            <person name="Sun L."/>
            <person name="Yuan J."/>
            <person name="Sun Y."/>
            <person name="Gao Y."/>
            <person name="Zhang L."/>
            <person name="Li S."/>
            <person name="Dai H."/>
            <person name="Hamel J.F."/>
            <person name="Liu C."/>
            <person name="Yu Y."/>
            <person name="Liu S."/>
            <person name="Lin W."/>
            <person name="Guo K."/>
            <person name="Jin S."/>
            <person name="Xu P."/>
            <person name="Storey K.B."/>
            <person name="Huan P."/>
            <person name="Zhang T."/>
            <person name="Zhou Y."/>
            <person name="Zhang J."/>
            <person name="Lin C."/>
            <person name="Li X."/>
            <person name="Xing L."/>
            <person name="Huo D."/>
            <person name="Sun M."/>
            <person name="Wang L."/>
            <person name="Mercier A."/>
            <person name="Li F."/>
            <person name="Yang H."/>
            <person name="Xiang J."/>
        </authorList>
    </citation>
    <scope>NUCLEOTIDE SEQUENCE [LARGE SCALE GENOMIC DNA]</scope>
    <source>
        <strain evidence="2">Shaxun</strain>
        <tissue evidence="2">Muscle</tissue>
    </source>
</reference>
<dbReference type="STRING" id="307972.A0A2G8JSM4"/>
<dbReference type="PANTHER" id="PTHR13271:SF34">
    <property type="entry name" value="N-LYSINE METHYLTRANSFERASE SETD6"/>
    <property type="match status" value="1"/>
</dbReference>
<keyword evidence="3" id="KW-1185">Reference proteome</keyword>
<dbReference type="Gene3D" id="3.90.1410.10">
    <property type="entry name" value="set domain protein methyltransferase, domain 1"/>
    <property type="match status" value="1"/>
</dbReference>
<dbReference type="GO" id="GO:0016279">
    <property type="term" value="F:protein-lysine N-methyltransferase activity"/>
    <property type="evidence" value="ECO:0007669"/>
    <property type="project" value="TreeGrafter"/>
</dbReference>
<dbReference type="SUPFAM" id="SSF82199">
    <property type="entry name" value="SET domain"/>
    <property type="match status" value="1"/>
</dbReference>
<name>A0A2G8JSM4_STIJA</name>